<reference evidence="2" key="1">
    <citation type="submission" date="2022-08" db="EMBL/GenBank/DDBJ databases">
        <title>Novel sulphate-reducing endosymbionts in the free-living metamonad Anaeramoeba.</title>
        <authorList>
            <person name="Jerlstrom-Hultqvist J."/>
            <person name="Cepicka I."/>
            <person name="Gallot-Lavallee L."/>
            <person name="Salas-Leiva D."/>
            <person name="Curtis B.A."/>
            <person name="Zahonova K."/>
            <person name="Pipaliya S."/>
            <person name="Dacks J."/>
            <person name="Roger A.J."/>
        </authorList>
    </citation>
    <scope>NUCLEOTIDE SEQUENCE</scope>
    <source>
        <strain evidence="2">Busselton2</strain>
    </source>
</reference>
<comment type="caution">
    <text evidence="2">The sequence shown here is derived from an EMBL/GenBank/DDBJ whole genome shotgun (WGS) entry which is preliminary data.</text>
</comment>
<feature type="coiled-coil region" evidence="1">
    <location>
        <begin position="138"/>
        <end position="221"/>
    </location>
</feature>
<evidence type="ECO:0000313" key="3">
    <source>
        <dbReference type="Proteomes" id="UP001146793"/>
    </source>
</evidence>
<dbReference type="SUPFAM" id="SSF90257">
    <property type="entry name" value="Myosin rod fragments"/>
    <property type="match status" value="1"/>
</dbReference>
<proteinExistence type="predicted"/>
<dbReference type="Proteomes" id="UP001146793">
    <property type="component" value="Unassembled WGS sequence"/>
</dbReference>
<sequence>MFLTNPVTEQIQSLKTKFLEQKEENQKIEKRKKEKEELYQKKKQDVTKKTEEISQLRFDVEQMEEEIHFFLCQYGGLSLNQQSTKTEGQRLDLVTSNLRIIEKMWGEYLNPLLRQRTTSLNIIENQLLEHTKTNRQQLVNLEKKIELTDKQYLEQSKQLETFQKRSKDTQTDVKKFEQQNTQLEKGRSTLKKSCQNLSNDIEQNVKQINKLARKIQSLQVESSTRQKTIEENNKRVKDMKGYVDYFCLPLKKWELHMIIAGRSSPSPIFLEINKSPREGKLFFVIKGMKFEIGSIILKKDLSQIASINQVKNSSVAFVITLKDKSKINLESKKCKEILSTFKDYIQMLSSKPRKKFMKKK</sequence>
<gene>
    <name evidence="2" type="ORF">M0812_00471</name>
</gene>
<protein>
    <submittedName>
        <fullName evidence="2">Prefoldin subunit</fullName>
    </submittedName>
</protein>
<keyword evidence="1" id="KW-0175">Coiled coil</keyword>
<evidence type="ECO:0000256" key="1">
    <source>
        <dbReference type="SAM" id="Coils"/>
    </source>
</evidence>
<dbReference type="EMBL" id="JANTQA010000015">
    <property type="protein sequence ID" value="KAJ3447998.1"/>
    <property type="molecule type" value="Genomic_DNA"/>
</dbReference>
<organism evidence="2 3">
    <name type="scientific">Anaeramoeba flamelloides</name>
    <dbReference type="NCBI Taxonomy" id="1746091"/>
    <lineage>
        <taxon>Eukaryota</taxon>
        <taxon>Metamonada</taxon>
        <taxon>Anaeramoebidae</taxon>
        <taxon>Anaeramoeba</taxon>
    </lineage>
</organism>
<accession>A0AAV8A144</accession>
<name>A0AAV8A144_9EUKA</name>
<feature type="coiled-coil region" evidence="1">
    <location>
        <begin position="11"/>
        <end position="66"/>
    </location>
</feature>
<dbReference type="AlphaFoldDB" id="A0AAV8A144"/>
<evidence type="ECO:0000313" key="2">
    <source>
        <dbReference type="EMBL" id="KAJ3447998.1"/>
    </source>
</evidence>